<keyword evidence="2" id="KW-1185">Reference proteome</keyword>
<dbReference type="STRING" id="927083.DB32_006681"/>
<accession>A0A0F6YKS8</accession>
<evidence type="ECO:0008006" key="3">
    <source>
        <dbReference type="Google" id="ProtNLM"/>
    </source>
</evidence>
<gene>
    <name evidence="1" type="ORF">DB32_006681</name>
</gene>
<reference evidence="1 2" key="1">
    <citation type="submission" date="2015-03" db="EMBL/GenBank/DDBJ databases">
        <title>Genome assembly of Sandaracinus amylolyticus DSM 53668.</title>
        <authorList>
            <person name="Sharma G."/>
            <person name="Subramanian S."/>
        </authorList>
    </citation>
    <scope>NUCLEOTIDE SEQUENCE [LARGE SCALE GENOMIC DNA]</scope>
    <source>
        <strain evidence="1 2">DSM 53668</strain>
    </source>
</reference>
<name>A0A0F6YKS8_9BACT</name>
<dbReference type="AlphaFoldDB" id="A0A0F6YKS8"/>
<sequence>MLARGAHGTAGGSMSARVPFGVLAVLLLVACGTDEGEAREACMDVERALAARCDMPFDESLAEEECRDVVDIRDREELYEECIPAIEALPCGEGPVPESCLGQLLVE</sequence>
<dbReference type="KEGG" id="samy:DB32_006681"/>
<evidence type="ECO:0000313" key="1">
    <source>
        <dbReference type="EMBL" id="AKF09532.1"/>
    </source>
</evidence>
<dbReference type="PROSITE" id="PS51257">
    <property type="entry name" value="PROKAR_LIPOPROTEIN"/>
    <property type="match status" value="1"/>
</dbReference>
<protein>
    <recommendedName>
        <fullName evidence="3">Lipoprotein</fullName>
    </recommendedName>
</protein>
<proteinExistence type="predicted"/>
<evidence type="ECO:0000313" key="2">
    <source>
        <dbReference type="Proteomes" id="UP000034883"/>
    </source>
</evidence>
<dbReference type="Proteomes" id="UP000034883">
    <property type="component" value="Chromosome"/>
</dbReference>
<dbReference type="EMBL" id="CP011125">
    <property type="protein sequence ID" value="AKF09532.1"/>
    <property type="molecule type" value="Genomic_DNA"/>
</dbReference>
<organism evidence="1 2">
    <name type="scientific">Sandaracinus amylolyticus</name>
    <dbReference type="NCBI Taxonomy" id="927083"/>
    <lineage>
        <taxon>Bacteria</taxon>
        <taxon>Pseudomonadati</taxon>
        <taxon>Myxococcota</taxon>
        <taxon>Polyangia</taxon>
        <taxon>Polyangiales</taxon>
        <taxon>Sandaracinaceae</taxon>
        <taxon>Sandaracinus</taxon>
    </lineage>
</organism>